<dbReference type="EMBL" id="BEYU01000230">
    <property type="protein sequence ID" value="GBG34917.1"/>
    <property type="molecule type" value="Genomic_DNA"/>
</dbReference>
<proteinExistence type="predicted"/>
<reference evidence="3 4" key="1">
    <citation type="submission" date="2017-12" db="EMBL/GenBank/DDBJ databases">
        <title>Sequencing, de novo assembly and annotation of complete genome of a new Thraustochytrid species, strain FCC1311.</title>
        <authorList>
            <person name="Sedici K."/>
            <person name="Godart F."/>
            <person name="Aiese Cigliano R."/>
            <person name="Sanseverino W."/>
            <person name="Barakat M."/>
            <person name="Ortet P."/>
            <person name="Marechal E."/>
            <person name="Cagnac O."/>
            <person name="Amato A."/>
        </authorList>
    </citation>
    <scope>NUCLEOTIDE SEQUENCE [LARGE SCALE GENOMIC DNA]</scope>
</reference>
<accession>A0A2R5GVQ8</accession>
<feature type="compositionally biased region" description="Basic and acidic residues" evidence="1">
    <location>
        <begin position="271"/>
        <end position="280"/>
    </location>
</feature>
<gene>
    <name evidence="3" type="ORF">FCC1311_111402</name>
</gene>
<feature type="signal peptide" evidence="2">
    <location>
        <begin position="1"/>
        <end position="20"/>
    </location>
</feature>
<protein>
    <submittedName>
        <fullName evidence="3">Uncharacterized protein</fullName>
    </submittedName>
</protein>
<organism evidence="3 4">
    <name type="scientific">Hondaea fermentalgiana</name>
    <dbReference type="NCBI Taxonomy" id="2315210"/>
    <lineage>
        <taxon>Eukaryota</taxon>
        <taxon>Sar</taxon>
        <taxon>Stramenopiles</taxon>
        <taxon>Bigyra</taxon>
        <taxon>Labyrinthulomycetes</taxon>
        <taxon>Thraustochytrida</taxon>
        <taxon>Thraustochytriidae</taxon>
        <taxon>Hondaea</taxon>
    </lineage>
</organism>
<evidence type="ECO:0000256" key="1">
    <source>
        <dbReference type="SAM" id="MobiDB-lite"/>
    </source>
</evidence>
<dbReference type="InParanoid" id="A0A2R5GVQ8"/>
<keyword evidence="2" id="KW-0732">Signal</keyword>
<feature type="compositionally biased region" description="Basic residues" evidence="1">
    <location>
        <begin position="281"/>
        <end position="294"/>
    </location>
</feature>
<feature type="compositionally biased region" description="Acidic residues" evidence="1">
    <location>
        <begin position="245"/>
        <end position="270"/>
    </location>
</feature>
<keyword evidence="4" id="KW-1185">Reference proteome</keyword>
<feature type="compositionally biased region" description="Basic and acidic residues" evidence="1">
    <location>
        <begin position="295"/>
        <end position="304"/>
    </location>
</feature>
<feature type="region of interest" description="Disordered" evidence="1">
    <location>
        <begin position="239"/>
        <end position="312"/>
    </location>
</feature>
<dbReference type="AlphaFoldDB" id="A0A2R5GVQ8"/>
<name>A0A2R5GVQ8_9STRA</name>
<evidence type="ECO:0000313" key="3">
    <source>
        <dbReference type="EMBL" id="GBG34917.1"/>
    </source>
</evidence>
<sequence length="533" mass="60102">MLVLSLGLALYVIFHSLVQLAHVPYRLSYVLAYARARHQLRVKEPQSFRSKVRGAKSLANAVTSEVARVEPIAVSMHASIREELESMVSEEVDAINDEPDVAFDSPEARAALIKSRREFARAFDSKILSMEQELLREVNMERLGRVEGEATPANPHDSRFWFMLTALVFPWEFTLLQDDLALVRRELQRLRVDSAGDRLEYRRELDEQLQRLRSMPQPYLDFATELRETAQAWAIERQQRLAREEESEEEVEEEEDEDDFLEEEFDEVEDVEKKEAESSKSRRRAPMARKKKGKAKAEATEEKMSMPVRSAAPARPPLLKAAAPPPPPGGGGRLEQSIHREWSESSKQLLTTSGFLGDDMLDREPRALLRSSFGYGEASDMTEQDFAGLSAPQVEDVSEVTKMLDFEVNAEVDAINDEPDVAFDSPEARTALVESRREFARTFEESLLSMEQNMFREVNLERLGRTTLRSSVAICGVCGSTRPTIDSSIAKSSASNFSSFSLCRNRILITLTSSTKLVKNGKSSASSALLQKK</sequence>
<comment type="caution">
    <text evidence="3">The sequence shown here is derived from an EMBL/GenBank/DDBJ whole genome shotgun (WGS) entry which is preliminary data.</text>
</comment>
<feature type="chain" id="PRO_5015351344" evidence="2">
    <location>
        <begin position="21"/>
        <end position="533"/>
    </location>
</feature>
<dbReference type="Proteomes" id="UP000241890">
    <property type="component" value="Unassembled WGS sequence"/>
</dbReference>
<evidence type="ECO:0000256" key="2">
    <source>
        <dbReference type="SAM" id="SignalP"/>
    </source>
</evidence>
<evidence type="ECO:0000313" key="4">
    <source>
        <dbReference type="Proteomes" id="UP000241890"/>
    </source>
</evidence>